<dbReference type="InterPro" id="IPR028002">
    <property type="entry name" value="Myb_DNA-bind_5"/>
</dbReference>
<comment type="subunit">
    <text evidence="1">Self-associates forming complexes of several hundred monomers.</text>
</comment>
<evidence type="ECO:0000256" key="2">
    <source>
        <dbReference type="ARBA" id="ARBA00016807"/>
    </source>
</evidence>
<dbReference type="EMBL" id="GBHO01035436">
    <property type="protein sequence ID" value="JAG08168.1"/>
    <property type="molecule type" value="Transcribed_RNA"/>
</dbReference>
<dbReference type="EMBL" id="GBHO01035434">
    <property type="protein sequence ID" value="JAG08170.1"/>
    <property type="molecule type" value="Transcribed_RNA"/>
</dbReference>
<reference evidence="9" key="2">
    <citation type="submission" date="2014-07" db="EMBL/GenBank/DDBJ databases">
        <authorList>
            <person name="Hull J."/>
        </authorList>
    </citation>
    <scope>NUCLEOTIDE SEQUENCE</scope>
</reference>
<organism evidence="9">
    <name type="scientific">Lygus hesperus</name>
    <name type="common">Western plant bug</name>
    <dbReference type="NCBI Taxonomy" id="30085"/>
    <lineage>
        <taxon>Eukaryota</taxon>
        <taxon>Metazoa</taxon>
        <taxon>Ecdysozoa</taxon>
        <taxon>Arthropoda</taxon>
        <taxon>Hexapoda</taxon>
        <taxon>Insecta</taxon>
        <taxon>Pterygota</taxon>
        <taxon>Neoptera</taxon>
        <taxon>Paraneoptera</taxon>
        <taxon>Hemiptera</taxon>
        <taxon>Heteroptera</taxon>
        <taxon>Panheteroptera</taxon>
        <taxon>Cimicomorpha</taxon>
        <taxon>Miridae</taxon>
        <taxon>Mirini</taxon>
        <taxon>Lygus</taxon>
    </lineage>
</organism>
<feature type="compositionally biased region" description="Low complexity" evidence="6">
    <location>
        <begin position="123"/>
        <end position="135"/>
    </location>
</feature>
<feature type="region of interest" description="Disordered" evidence="6">
    <location>
        <begin position="123"/>
        <end position="144"/>
    </location>
</feature>
<evidence type="ECO:0000256" key="5">
    <source>
        <dbReference type="ARBA" id="ARBA00025466"/>
    </source>
</evidence>
<comment type="function">
    <text evidence="5">Involved in transvection phenomena (= synapsis-dependent gene expression), where the synaptic pairing of chromosomes carrying genes with which zeste interacts influences the expression of these genes. Zeste binds to DNA and stimulates transcription from a nearby promoter.</text>
</comment>
<evidence type="ECO:0000256" key="1">
    <source>
        <dbReference type="ARBA" id="ARBA00011764"/>
    </source>
</evidence>
<dbReference type="AlphaFoldDB" id="A0A0A9WIB5"/>
<keyword evidence="3" id="KW-0805">Transcription regulation</keyword>
<gene>
    <name evidence="9" type="primary">TSNARE1_2</name>
    <name evidence="8" type="synonym">TSNARE1_0</name>
    <name evidence="10" type="synonym">TSNARE1_1</name>
    <name evidence="11" type="synonym">TSNARE1_3</name>
    <name evidence="11" type="ORF">CM83_38435</name>
    <name evidence="10" type="ORF">CM83_38436</name>
    <name evidence="9" type="ORF">CM83_38437</name>
    <name evidence="8" type="ORF">CM83_38438</name>
</gene>
<evidence type="ECO:0000256" key="3">
    <source>
        <dbReference type="ARBA" id="ARBA00023015"/>
    </source>
</evidence>
<name>A0A0A9WIB5_LYGHE</name>
<keyword evidence="4" id="KW-0804">Transcription</keyword>
<sequence length="281" mass="31793">MTPRKRQPKATPAQIDYMVEYFLTNPHVVTGNKNINSLNNADAKPKGNWEELAAELNAMYNGKRCKDVKSWKSTWRDNKSTVAIKLAKLRKLKEEIGNKKLPDLLTERDKKIADIVGLHYDYSDYSDGSSSTPDSLPVKREEENTKIVERCEKNPSAGSENPEPNLLGRSGAHDCRITFHNERGGVADGSEVEDGIETPMIEAQVPPSTSPTREEMEDPLVTQVSEPRNAFLDIAERQVSCMEMFAEAMTQQTRIWERMAQQQENTNLILQMLVEKLIKQS</sequence>
<dbReference type="EMBL" id="GBHO01035437">
    <property type="protein sequence ID" value="JAG08167.1"/>
    <property type="molecule type" value="Transcribed_RNA"/>
</dbReference>
<dbReference type="EMBL" id="GBHO01035438">
    <property type="protein sequence ID" value="JAG08166.1"/>
    <property type="molecule type" value="Transcribed_RNA"/>
</dbReference>
<evidence type="ECO:0000256" key="4">
    <source>
        <dbReference type="ARBA" id="ARBA00023163"/>
    </source>
</evidence>
<evidence type="ECO:0000259" key="7">
    <source>
        <dbReference type="Pfam" id="PF13873"/>
    </source>
</evidence>
<protein>
    <recommendedName>
        <fullName evidence="2">Regulatory protein zeste</fullName>
    </recommendedName>
</protein>
<proteinExistence type="predicted"/>
<dbReference type="Pfam" id="PF13873">
    <property type="entry name" value="Myb_DNA-bind_5"/>
    <property type="match status" value="1"/>
</dbReference>
<reference evidence="9" key="1">
    <citation type="journal article" date="2014" name="PLoS ONE">
        <title>Transcriptome-Based Identification of ABC Transporters in the Western Tarnished Plant Bug Lygus hesperus.</title>
        <authorList>
            <person name="Hull J.J."/>
            <person name="Chaney K."/>
            <person name="Geib S.M."/>
            <person name="Fabrick J.A."/>
            <person name="Brent C.S."/>
            <person name="Walsh D."/>
            <person name="Lavine L.C."/>
        </authorList>
    </citation>
    <scope>NUCLEOTIDE SEQUENCE</scope>
</reference>
<feature type="domain" description="Myb/SANT-like DNA-binding" evidence="7">
    <location>
        <begin position="6"/>
        <end position="86"/>
    </location>
</feature>
<evidence type="ECO:0000313" key="10">
    <source>
        <dbReference type="EMBL" id="JAG08168.1"/>
    </source>
</evidence>
<evidence type="ECO:0000313" key="8">
    <source>
        <dbReference type="EMBL" id="JAG08166.1"/>
    </source>
</evidence>
<evidence type="ECO:0000256" key="6">
    <source>
        <dbReference type="SAM" id="MobiDB-lite"/>
    </source>
</evidence>
<accession>A0A0A9WIB5</accession>
<evidence type="ECO:0000313" key="9">
    <source>
        <dbReference type="EMBL" id="JAG08167.1"/>
    </source>
</evidence>
<evidence type="ECO:0000313" key="11">
    <source>
        <dbReference type="EMBL" id="JAG08170.1"/>
    </source>
</evidence>